<protein>
    <recommendedName>
        <fullName evidence="3">Apea-like HEPN domain-containing protein</fullName>
    </recommendedName>
</protein>
<sequence>MTAPDPVLVAAVADLWRMPWPGPDNLLAAPRFIALRDLCAERFGGGKAPFALSSALHALGMPCYLPKGREDLTLDVAIAAARIEAAFRQETAVRRHLCPLDLADDLPPIAFGPARLARFSADELETLFNAPRLARTYPKVPLESDRLAQFHWLVVEETLPVGPHAEARAAPWMFDIMRDFGAIEPHLGHFPAVVEAALFHLMLAPWEDWSTLIDLDWRGFRVPWIYTLDDDLFVQSKRPPSADDLSLEPWIVQDSWGEEIELERPTTYPLDDDAAPALAGYAASAWDELQAARATSLFETPIVHFLVRGFLAEGIDEFMAHMTSIEAALGLELDHRRKLRPKGSPHPNVTPARRVAARIAAALGDASAASDYLDLFELRSAFVHGRGGMQAIPSAQRVAARSLARRAARAMVALATQSARPRTEVLANLLDKGVPMLPPP</sequence>
<dbReference type="RefSeq" id="WP_119593648.1">
    <property type="nucleotide sequence ID" value="NZ_QXFM01000117.1"/>
</dbReference>
<evidence type="ECO:0008006" key="3">
    <source>
        <dbReference type="Google" id="ProtNLM"/>
    </source>
</evidence>
<name>A0A3A1P5N8_9SPHN</name>
<evidence type="ECO:0000313" key="2">
    <source>
        <dbReference type="Proteomes" id="UP000265366"/>
    </source>
</evidence>
<comment type="caution">
    <text evidence="1">The sequence shown here is derived from an EMBL/GenBank/DDBJ whole genome shotgun (WGS) entry which is preliminary data.</text>
</comment>
<dbReference type="Proteomes" id="UP000265366">
    <property type="component" value="Unassembled WGS sequence"/>
</dbReference>
<proteinExistence type="predicted"/>
<dbReference type="EMBL" id="QXFM01000117">
    <property type="protein sequence ID" value="RIV82659.1"/>
    <property type="molecule type" value="Genomic_DNA"/>
</dbReference>
<keyword evidence="2" id="KW-1185">Reference proteome</keyword>
<reference evidence="1 2" key="1">
    <citation type="submission" date="2018-08" db="EMBL/GenBank/DDBJ databases">
        <title>Erythrobacter zhengii sp.nov., a bacterium isolated from deep-sea sediment.</title>
        <authorList>
            <person name="Fang C."/>
            <person name="Wu Y.-H."/>
            <person name="Sun C."/>
            <person name="Wang H."/>
            <person name="Cheng H."/>
            <person name="Meng F.-X."/>
            <person name="Wang C.-S."/>
            <person name="Xu X.-W."/>
        </authorList>
    </citation>
    <scope>NUCLEOTIDE SEQUENCE [LARGE SCALE GENOMIC DNA]</scope>
    <source>
        <strain evidence="1 2">CCTCC AB 2015396</strain>
    </source>
</reference>
<dbReference type="AlphaFoldDB" id="A0A3A1P5N8"/>
<dbReference type="OrthoDB" id="6792909at2"/>
<organism evidence="1 2">
    <name type="scientific">Aurantiacibacter xanthus</name>
    <dbReference type="NCBI Taxonomy" id="1784712"/>
    <lineage>
        <taxon>Bacteria</taxon>
        <taxon>Pseudomonadati</taxon>
        <taxon>Pseudomonadota</taxon>
        <taxon>Alphaproteobacteria</taxon>
        <taxon>Sphingomonadales</taxon>
        <taxon>Erythrobacteraceae</taxon>
        <taxon>Aurantiacibacter</taxon>
    </lineage>
</organism>
<gene>
    <name evidence="1" type="ORF">D2V17_15210</name>
</gene>
<evidence type="ECO:0000313" key="1">
    <source>
        <dbReference type="EMBL" id="RIV82659.1"/>
    </source>
</evidence>
<accession>A0A3A1P5N8</accession>